<dbReference type="CDD" id="cd08916">
    <property type="entry name" value="TrHb3_P"/>
    <property type="match status" value="1"/>
</dbReference>
<organism evidence="2 3">
    <name type="scientific">Rhodococcus jostii (strain RHA1)</name>
    <dbReference type="NCBI Taxonomy" id="101510"/>
    <lineage>
        <taxon>Bacteria</taxon>
        <taxon>Bacillati</taxon>
        <taxon>Actinomycetota</taxon>
        <taxon>Actinomycetes</taxon>
        <taxon>Mycobacteriales</taxon>
        <taxon>Nocardiaceae</taxon>
        <taxon>Rhodococcus</taxon>
    </lineage>
</organism>
<geneLocation type="plasmid" evidence="2 3">
    <name>pRHL1</name>
</geneLocation>
<dbReference type="EMBL" id="CP000432">
    <property type="protein sequence ID" value="ABG99331.1"/>
    <property type="molecule type" value="Genomic_DNA"/>
</dbReference>
<feature type="compositionally biased region" description="Basic and acidic residues" evidence="1">
    <location>
        <begin position="213"/>
        <end position="230"/>
    </location>
</feature>
<feature type="region of interest" description="Disordered" evidence="1">
    <location>
        <begin position="146"/>
        <end position="279"/>
    </location>
</feature>
<dbReference type="GO" id="GO:0020037">
    <property type="term" value="F:heme binding"/>
    <property type="evidence" value="ECO:0007669"/>
    <property type="project" value="InterPro"/>
</dbReference>
<dbReference type="KEGG" id="rha:RHA1_ro08287"/>
<dbReference type="InterPro" id="IPR009050">
    <property type="entry name" value="Globin-like_sf"/>
</dbReference>
<name>Q0RZF5_RHOJR</name>
<sequence length="279" mass="31836">MPSLTPDEPTRTDLATRTDIEDLLRRFYGRVLVDDLLADPFAEIRESGLESHLPIMCDFWETVLFGARLYQGSALRVHRSVHTRRRLEARHFLRWLTLWSTTVGQMFQGPIAEHATVHATRIARAMHRNLTGTDSAELDALTSRLHRRVREDHTPDRSPSGHLEDRTASHRRAHGQATDLPENHHNPRRTEQTVAADTPPGAIRVDPDASATAEHERKCINREREDMVGEHRHRRTQIGGDRRPDTREGPSAYQRPGRLRGNGTRPAQSAPYRRPGGQR</sequence>
<dbReference type="SUPFAM" id="SSF46458">
    <property type="entry name" value="Globin-like"/>
    <property type="match status" value="1"/>
</dbReference>
<protein>
    <recommendedName>
        <fullName evidence="4">Hemoglobin</fullName>
    </recommendedName>
</protein>
<dbReference type="Gene3D" id="1.10.490.10">
    <property type="entry name" value="Globins"/>
    <property type="match status" value="1"/>
</dbReference>
<gene>
    <name evidence="2" type="ordered locus">RHA1_ro08287</name>
</gene>
<evidence type="ECO:0008006" key="4">
    <source>
        <dbReference type="Google" id="ProtNLM"/>
    </source>
</evidence>
<proteinExistence type="predicted"/>
<accession>Q0RZF5</accession>
<reference evidence="3" key="1">
    <citation type="journal article" date="2006" name="Proc. Natl. Acad. Sci. U.S.A.">
        <title>The complete genome of Rhodococcus sp. RHA1 provides insights into a catabolic powerhouse.</title>
        <authorList>
            <person name="McLeod M.P."/>
            <person name="Warren R.L."/>
            <person name="Hsiao W.W.L."/>
            <person name="Araki N."/>
            <person name="Myhre M."/>
            <person name="Fernandes C."/>
            <person name="Miyazawa D."/>
            <person name="Wong W."/>
            <person name="Lillquist A.L."/>
            <person name="Wang D."/>
            <person name="Dosanjh M."/>
            <person name="Hara H."/>
            <person name="Petrescu A."/>
            <person name="Morin R.D."/>
            <person name="Yang G."/>
            <person name="Stott J.M."/>
            <person name="Schein J.E."/>
            <person name="Shin H."/>
            <person name="Smailus D."/>
            <person name="Siddiqui A.S."/>
            <person name="Marra M.A."/>
            <person name="Jones S.J.M."/>
            <person name="Holt R."/>
            <person name="Brinkman F.S.L."/>
            <person name="Miyauchi K."/>
            <person name="Fukuda M."/>
            <person name="Davies J.E."/>
            <person name="Mohn W.W."/>
            <person name="Eltis L.D."/>
        </authorList>
    </citation>
    <scope>NUCLEOTIDE SEQUENCE [LARGE SCALE GENOMIC DNA]</scope>
    <source>
        <strain evidence="3">RHA1</strain>
    </source>
</reference>
<evidence type="ECO:0000313" key="3">
    <source>
        <dbReference type="Proteomes" id="UP000008710"/>
    </source>
</evidence>
<evidence type="ECO:0000313" key="2">
    <source>
        <dbReference type="EMBL" id="ABG99331.1"/>
    </source>
</evidence>
<dbReference type="GO" id="GO:0019825">
    <property type="term" value="F:oxygen binding"/>
    <property type="evidence" value="ECO:0007669"/>
    <property type="project" value="InterPro"/>
</dbReference>
<feature type="compositionally biased region" description="Basic and acidic residues" evidence="1">
    <location>
        <begin position="181"/>
        <end position="191"/>
    </location>
</feature>
<dbReference type="HOGENOM" id="CLU_086978_0_0_11"/>
<dbReference type="AlphaFoldDB" id="Q0RZF5"/>
<keyword evidence="2" id="KW-0614">Plasmid</keyword>
<dbReference type="Proteomes" id="UP000008710">
    <property type="component" value="Plasmid pRHL1"/>
</dbReference>
<dbReference type="InterPro" id="IPR012292">
    <property type="entry name" value="Globin/Proto"/>
</dbReference>
<evidence type="ECO:0000256" key="1">
    <source>
        <dbReference type="SAM" id="MobiDB-lite"/>
    </source>
</evidence>